<name>A0A0W0YEC3_9GAMM</name>
<feature type="domain" description="Sulfatase N-terminal" evidence="9">
    <location>
        <begin position="240"/>
        <end position="521"/>
    </location>
</feature>
<proteinExistence type="predicted"/>
<keyword evidence="5 8" id="KW-0812">Transmembrane</keyword>
<dbReference type="OrthoDB" id="9786870at2"/>
<dbReference type="eggNOG" id="COG2194">
    <property type="taxonomic scope" value="Bacteria"/>
</dbReference>
<dbReference type="Proteomes" id="UP000054621">
    <property type="component" value="Unassembled WGS sequence"/>
</dbReference>
<evidence type="ECO:0000256" key="8">
    <source>
        <dbReference type="SAM" id="Phobius"/>
    </source>
</evidence>
<keyword evidence="6 8" id="KW-1133">Transmembrane helix</keyword>
<evidence type="ECO:0000259" key="9">
    <source>
        <dbReference type="Pfam" id="PF00884"/>
    </source>
</evidence>
<dbReference type="InterPro" id="IPR040423">
    <property type="entry name" value="PEA_transferase"/>
</dbReference>
<accession>A0A0W0YEC3</accession>
<dbReference type="CDD" id="cd16017">
    <property type="entry name" value="LptA"/>
    <property type="match status" value="1"/>
</dbReference>
<keyword evidence="3" id="KW-0997">Cell inner membrane</keyword>
<dbReference type="AlphaFoldDB" id="A0A0W0YEC3"/>
<evidence type="ECO:0000256" key="2">
    <source>
        <dbReference type="ARBA" id="ARBA00022475"/>
    </source>
</evidence>
<reference evidence="11 12" key="1">
    <citation type="submission" date="2015-11" db="EMBL/GenBank/DDBJ databases">
        <title>Genomic analysis of 38 Legionella species identifies large and diverse effector repertoires.</title>
        <authorList>
            <person name="Burstein D."/>
            <person name="Amaro F."/>
            <person name="Zusman T."/>
            <person name="Lifshitz Z."/>
            <person name="Cohen O."/>
            <person name="Gilbert J.A."/>
            <person name="Pupko T."/>
            <person name="Shuman H.A."/>
            <person name="Segal G."/>
        </authorList>
    </citation>
    <scope>NUCLEOTIDE SEQUENCE [LARGE SCALE GENOMIC DNA]</scope>
    <source>
        <strain evidence="11 12">Mt.St.Helens-4</strain>
    </source>
</reference>
<comment type="subcellular location">
    <subcellularLocation>
        <location evidence="1">Cell inner membrane</location>
        <topology evidence="1">Multi-pass membrane protein</topology>
    </subcellularLocation>
</comment>
<keyword evidence="4" id="KW-0808">Transferase</keyword>
<dbReference type="InterPro" id="IPR000917">
    <property type="entry name" value="Sulfatase_N"/>
</dbReference>
<evidence type="ECO:0000256" key="7">
    <source>
        <dbReference type="ARBA" id="ARBA00023136"/>
    </source>
</evidence>
<dbReference type="PATRIC" id="fig|28087.4.peg.2994"/>
<dbReference type="PANTHER" id="PTHR30443:SF0">
    <property type="entry name" value="PHOSPHOETHANOLAMINE TRANSFERASE EPTA"/>
    <property type="match status" value="1"/>
</dbReference>
<evidence type="ECO:0000313" key="11">
    <source>
        <dbReference type="EMBL" id="KTD55195.1"/>
    </source>
</evidence>
<feature type="transmembrane region" description="Helical" evidence="8">
    <location>
        <begin position="116"/>
        <end position="140"/>
    </location>
</feature>
<dbReference type="GO" id="GO:0009244">
    <property type="term" value="P:lipopolysaccharide core region biosynthetic process"/>
    <property type="evidence" value="ECO:0007669"/>
    <property type="project" value="TreeGrafter"/>
</dbReference>
<evidence type="ECO:0000259" key="10">
    <source>
        <dbReference type="Pfam" id="PF08019"/>
    </source>
</evidence>
<keyword evidence="7 8" id="KW-0472">Membrane</keyword>
<evidence type="ECO:0000256" key="6">
    <source>
        <dbReference type="ARBA" id="ARBA00022989"/>
    </source>
</evidence>
<dbReference type="InterPro" id="IPR017850">
    <property type="entry name" value="Alkaline_phosphatase_core_sf"/>
</dbReference>
<feature type="domain" description="Phosphoethanolamine transferase N-terminal" evidence="10">
    <location>
        <begin position="56"/>
        <end position="182"/>
    </location>
</feature>
<comment type="caution">
    <text evidence="11">The sequence shown here is derived from an EMBL/GenBank/DDBJ whole genome shotgun (WGS) entry which is preliminary data.</text>
</comment>
<gene>
    <name evidence="11" type="ORF">Lsai_2787</name>
</gene>
<dbReference type="EMBL" id="LNYV01000036">
    <property type="protein sequence ID" value="KTD55195.1"/>
    <property type="molecule type" value="Genomic_DNA"/>
</dbReference>
<dbReference type="RefSeq" id="WP_051544812.1">
    <property type="nucleotide sequence ID" value="NZ_CAAAJE010000013.1"/>
</dbReference>
<dbReference type="Pfam" id="PF00884">
    <property type="entry name" value="Sulfatase"/>
    <property type="match status" value="1"/>
</dbReference>
<evidence type="ECO:0000256" key="4">
    <source>
        <dbReference type="ARBA" id="ARBA00022679"/>
    </source>
</evidence>
<feature type="transmembrane region" description="Helical" evidence="8">
    <location>
        <begin position="152"/>
        <end position="174"/>
    </location>
</feature>
<evidence type="ECO:0000313" key="12">
    <source>
        <dbReference type="Proteomes" id="UP000054621"/>
    </source>
</evidence>
<dbReference type="InterPro" id="IPR012549">
    <property type="entry name" value="EptA-like_N"/>
</dbReference>
<evidence type="ECO:0000256" key="3">
    <source>
        <dbReference type="ARBA" id="ARBA00022519"/>
    </source>
</evidence>
<dbReference type="PANTHER" id="PTHR30443">
    <property type="entry name" value="INNER MEMBRANE PROTEIN"/>
    <property type="match status" value="1"/>
</dbReference>
<dbReference type="GO" id="GO:0016776">
    <property type="term" value="F:phosphotransferase activity, phosphate group as acceptor"/>
    <property type="evidence" value="ECO:0007669"/>
    <property type="project" value="TreeGrafter"/>
</dbReference>
<dbReference type="STRING" id="28087.Lsai_2787"/>
<protein>
    <submittedName>
        <fullName evidence="11">Sulfatase</fullName>
    </submittedName>
</protein>
<dbReference type="SUPFAM" id="SSF53649">
    <property type="entry name" value="Alkaline phosphatase-like"/>
    <property type="match status" value="1"/>
</dbReference>
<dbReference type="GO" id="GO:0005886">
    <property type="term" value="C:plasma membrane"/>
    <property type="evidence" value="ECO:0007669"/>
    <property type="project" value="UniProtKB-SubCell"/>
</dbReference>
<evidence type="ECO:0000256" key="5">
    <source>
        <dbReference type="ARBA" id="ARBA00022692"/>
    </source>
</evidence>
<dbReference type="Gene3D" id="3.40.720.10">
    <property type="entry name" value="Alkaline Phosphatase, subunit A"/>
    <property type="match status" value="1"/>
</dbReference>
<feature type="transmembrane region" description="Helical" evidence="8">
    <location>
        <begin position="47"/>
        <end position="69"/>
    </location>
</feature>
<keyword evidence="2" id="KW-1003">Cell membrane</keyword>
<evidence type="ECO:0000256" key="1">
    <source>
        <dbReference type="ARBA" id="ARBA00004429"/>
    </source>
</evidence>
<organism evidence="11 12">
    <name type="scientific">Legionella sainthelensi</name>
    <dbReference type="NCBI Taxonomy" id="28087"/>
    <lineage>
        <taxon>Bacteria</taxon>
        <taxon>Pseudomonadati</taxon>
        <taxon>Pseudomonadota</taxon>
        <taxon>Gammaproteobacteria</taxon>
        <taxon>Legionellales</taxon>
        <taxon>Legionellaceae</taxon>
        <taxon>Legionella</taxon>
    </lineage>
</organism>
<sequence>MRLKRLNVVSFTLILTAYFALVLNFPFIIKAITHIKEEHISIESTVFLSMTIPLFLFCVFFSLFSLFSVKYLEKAVFITVTLVSSVLSYCHVYYGFVFDSHSAMIATLEKTNTKEVLPFITPSFLICFFLFGVVPSYLIYKVKIVHFSIKKEILIKLLSVFVYPIFYFIIIFPFSIRYYSLIPLTGLAGKPPFEMIPNNFLNAAFNFYHDKIIAQHHPYKQIGLDAKNNSMHHNGKNNLLILVVGETARGMNFQLNGYERATNPYTKKQGVISFPNMTSCGTATSVSVPCIFSHLPRTQFSNLIAENQDNLLDILKRTGVNVFWLDNNGAGDCQGVCKHVTSTITDYNFDGELINELKNKIHHFQKVDTVLVLHLKGSHGQNYHTRYPNHFNQFTPACQNQEFRLCDRQTLLNAYDNSILYTDFVLHELINFLKEQDDFWNTALLYTSDHGESIGEKGIYEHGTPYLIAPQEQTSVPLIFWASDSFAEEKNLSQSCLKKESLIKKLSHDNLFHSILGLMNISTELYEKELDLFISCSTNHPLINTASASQNFNTEY</sequence>
<dbReference type="Pfam" id="PF08019">
    <property type="entry name" value="EptA_B_N"/>
    <property type="match status" value="1"/>
</dbReference>
<feature type="transmembrane region" description="Helical" evidence="8">
    <location>
        <begin position="76"/>
        <end position="96"/>
    </location>
</feature>
<dbReference type="InterPro" id="IPR058130">
    <property type="entry name" value="PEA_transf_C"/>
</dbReference>